<dbReference type="PANTHER" id="PTHR22576">
    <property type="entry name" value="MUCOSA ASSOCIATED LYMPHOID TISSUE LYMPHOMA TRANSLOCATION PROTEIN 1/PARACASPASE"/>
    <property type="match status" value="1"/>
</dbReference>
<dbReference type="Pfam" id="PF00656">
    <property type="entry name" value="Peptidase_C14"/>
    <property type="match status" value="1"/>
</dbReference>
<accession>A0A6S6XRR3</accession>
<dbReference type="Gene3D" id="3.40.50.1460">
    <property type="match status" value="1"/>
</dbReference>
<proteinExistence type="predicted"/>
<evidence type="ECO:0000259" key="2">
    <source>
        <dbReference type="PROSITE" id="PS50208"/>
    </source>
</evidence>
<feature type="domain" description="Caspase family p20" evidence="2">
    <location>
        <begin position="130"/>
        <end position="207"/>
    </location>
</feature>
<protein>
    <recommendedName>
        <fullName evidence="2">Caspase family p20 domain-containing protein</fullName>
    </recommendedName>
</protein>
<keyword evidence="1" id="KW-0732">Signal</keyword>
<gene>
    <name evidence="3" type="ORF">DENOEST_0198</name>
</gene>
<dbReference type="InterPro" id="IPR011600">
    <property type="entry name" value="Pept_C14_caspase"/>
</dbReference>
<dbReference type="GO" id="GO:0004197">
    <property type="term" value="F:cysteine-type endopeptidase activity"/>
    <property type="evidence" value="ECO:0007669"/>
    <property type="project" value="InterPro"/>
</dbReference>
<dbReference type="GO" id="GO:0006508">
    <property type="term" value="P:proteolysis"/>
    <property type="evidence" value="ECO:0007669"/>
    <property type="project" value="InterPro"/>
</dbReference>
<name>A0A6S6XRR3_9PROT</name>
<evidence type="ECO:0000313" key="4">
    <source>
        <dbReference type="Proteomes" id="UP000515733"/>
    </source>
</evidence>
<reference evidence="3 4" key="1">
    <citation type="submission" date="2020-03" db="EMBL/GenBank/DDBJ databases">
        <authorList>
            <consortium name="Genoscope - CEA"/>
            <person name="William W."/>
        </authorList>
    </citation>
    <scope>NUCLEOTIDE SEQUENCE [LARGE SCALE GENOMIC DNA]</scope>
    <source>
        <strain evidence="4">DSM 16959</strain>
    </source>
</reference>
<dbReference type="InterPro" id="IPR052039">
    <property type="entry name" value="Caspase-related_regulators"/>
</dbReference>
<feature type="signal peptide" evidence="1">
    <location>
        <begin position="1"/>
        <end position="20"/>
    </location>
</feature>
<organism evidence="3 4">
    <name type="scientific">Denitratisoma oestradiolicum</name>
    <dbReference type="NCBI Taxonomy" id="311182"/>
    <lineage>
        <taxon>Bacteria</taxon>
        <taxon>Pseudomonadati</taxon>
        <taxon>Pseudomonadota</taxon>
        <taxon>Betaproteobacteria</taxon>
        <taxon>Nitrosomonadales</taxon>
        <taxon>Sterolibacteriaceae</taxon>
        <taxon>Denitratisoma</taxon>
    </lineage>
</organism>
<dbReference type="Proteomes" id="UP000515733">
    <property type="component" value="Chromosome"/>
</dbReference>
<dbReference type="KEGG" id="doe:DENOEST_0198"/>
<feature type="chain" id="PRO_5027828740" description="Caspase family p20 domain-containing protein" evidence="1">
    <location>
        <begin position="21"/>
        <end position="365"/>
    </location>
</feature>
<dbReference type="InterPro" id="IPR029030">
    <property type="entry name" value="Caspase-like_dom_sf"/>
</dbReference>
<evidence type="ECO:0000256" key="1">
    <source>
        <dbReference type="SAM" id="SignalP"/>
    </source>
</evidence>
<dbReference type="InterPro" id="IPR001309">
    <property type="entry name" value="Pept_C14_p20"/>
</dbReference>
<dbReference type="PROSITE" id="PS50208">
    <property type="entry name" value="CASPASE_P20"/>
    <property type="match status" value="1"/>
</dbReference>
<dbReference type="RefSeq" id="WP_170228148.1">
    <property type="nucleotide sequence ID" value="NZ_LR778301.1"/>
</dbReference>
<dbReference type="SUPFAM" id="SSF52129">
    <property type="entry name" value="Caspase-like"/>
    <property type="match status" value="1"/>
</dbReference>
<dbReference type="AlphaFoldDB" id="A0A6S6XRR3"/>
<dbReference type="PANTHER" id="PTHR22576:SF37">
    <property type="entry name" value="MUCOSA-ASSOCIATED LYMPHOID TISSUE LYMPHOMA TRANSLOCATION PROTEIN 1"/>
    <property type="match status" value="1"/>
</dbReference>
<sequence length="365" mass="39485">MNIKRFLLLCALAAAHTVNAQMPMRPPAFIGGIPGVAQMQATFNQRHQSRTALYREALEALRKNPQAADVPECPDGPRPLGLVCLQRPQEVPATLLVTTPSTAEKLPIAIPAPAAAAPKAELPTSTPQPPRRLALLIGNNDYKTPIPALETPMADVNEVARVLRTHLGFDARVLHNAGKAQIIEAINRIAIEVSPADSVLLLYAGHGYLMDDTKMGFWIPIDASVKSPANWISNTDISKLLKAIPAQQLILISDSCFSGSLTKEQKTKFSGKANAEEIRKQRSVLAFSSGDEEPVSDEGKEGHSIFAYNLIKTLEKTKGLTTGYDIYQVVHEDVTKDYPQQPQYGAVVTAGHAAGGEYLFETPAP</sequence>
<dbReference type="EMBL" id="LR778301">
    <property type="protein sequence ID" value="CAB1367370.1"/>
    <property type="molecule type" value="Genomic_DNA"/>
</dbReference>
<evidence type="ECO:0000313" key="3">
    <source>
        <dbReference type="EMBL" id="CAB1367370.1"/>
    </source>
</evidence>
<keyword evidence="4" id="KW-1185">Reference proteome</keyword>